<feature type="compositionally biased region" description="Basic and acidic residues" evidence="1">
    <location>
        <begin position="28"/>
        <end position="43"/>
    </location>
</feature>
<proteinExistence type="evidence at transcript level"/>
<feature type="non-terminal residue" evidence="2">
    <location>
        <position position="1"/>
    </location>
</feature>
<name>E8Z6D3_PFIPI</name>
<evidence type="ECO:0000256" key="1">
    <source>
        <dbReference type="SAM" id="MobiDB-lite"/>
    </source>
</evidence>
<dbReference type="AlphaFoldDB" id="E8Z6D3"/>
<reference evidence="2" key="2">
    <citation type="book" date="2010" name="PROCEEDINGS OF 13TH INTERNATIONAL CONFERENCE ON HARMFUL ALGAE" publisher="International Society For The Study of Harmful Algae" city="Hong Kong, China">
        <title>Dinoflagellate meta-transcriptomics enabled by spliced leader.</title>
        <editorList>
            <person name="Unknown A."/>
        </editorList>
        <authorList>
            <person name="Lin S."/>
            <person name="Zhang H."/>
        </authorList>
    </citation>
    <scope>NUCLEOTIDE SEQUENCE</scope>
    <source>
        <strain evidence="2">CCMP1831</strain>
    </source>
</reference>
<feature type="region of interest" description="Disordered" evidence="1">
    <location>
        <begin position="1"/>
        <end position="52"/>
    </location>
</feature>
<protein>
    <submittedName>
        <fullName evidence="2">Uncharacterized protein</fullName>
    </submittedName>
</protein>
<evidence type="ECO:0000313" key="2">
    <source>
        <dbReference type="EMBL" id="ACU45013.1"/>
    </source>
</evidence>
<reference evidence="2" key="1">
    <citation type="submission" date="2008-12" db="EMBL/GenBank/DDBJ databases">
        <authorList>
            <person name="Zhang H."/>
            <person name="Lin S."/>
        </authorList>
    </citation>
    <scope>NUCLEOTIDE SEQUENCE</scope>
    <source>
        <strain evidence="2">CCMP1831</strain>
    </source>
</reference>
<sequence length="115" mass="12625">FAPAGPADEVGVELQQRKQLRPARGASKLKELKKSLEKDRPPETEPPASQCEASSLLGLHRLHRLLHRLHGGRLLRSLGLHGLLHRLHGLSLHGLLHGGHSEEVSGFERQLVEGS</sequence>
<organism evidence="2">
    <name type="scientific">Pfiesteria piscicida</name>
    <name type="common">Phantom dinoflagellate</name>
    <dbReference type="NCBI Taxonomy" id="71001"/>
    <lineage>
        <taxon>Eukaryota</taxon>
        <taxon>Sar</taxon>
        <taxon>Alveolata</taxon>
        <taxon>Dinophyceae</taxon>
        <taxon>Peridiniales</taxon>
        <taxon>Pfiesteriaceae</taxon>
        <taxon>Pfiesteria</taxon>
    </lineage>
</organism>
<dbReference type="EMBL" id="FJ599960">
    <property type="protein sequence ID" value="ACU45013.1"/>
    <property type="molecule type" value="mRNA"/>
</dbReference>
<feature type="non-terminal residue" evidence="2">
    <location>
        <position position="115"/>
    </location>
</feature>
<accession>E8Z6D3</accession>